<organism evidence="2 3">
    <name type="scientific">Prevotella amnii DNF00058</name>
    <dbReference type="NCBI Taxonomy" id="1401066"/>
    <lineage>
        <taxon>Bacteria</taxon>
        <taxon>Pseudomonadati</taxon>
        <taxon>Bacteroidota</taxon>
        <taxon>Bacteroidia</taxon>
        <taxon>Bacteroidales</taxon>
        <taxon>Prevotellaceae</taxon>
        <taxon>Prevotella</taxon>
    </lineage>
</organism>
<gene>
    <name evidence="2" type="ORF">HMPREF9302_04240</name>
</gene>
<comment type="caution">
    <text evidence="2">The sequence shown here is derived from an EMBL/GenBank/DDBJ whole genome shotgun (WGS) entry which is preliminary data.</text>
</comment>
<dbReference type="EMBL" id="JRNU01000013">
    <property type="protein sequence ID" value="KGF52346.1"/>
    <property type="molecule type" value="Genomic_DNA"/>
</dbReference>
<accession>A0A096B068</accession>
<name>A0A096B068_9BACT</name>
<evidence type="ECO:0000313" key="3">
    <source>
        <dbReference type="Proteomes" id="UP000029614"/>
    </source>
</evidence>
<reference evidence="2 3" key="1">
    <citation type="submission" date="2014-07" db="EMBL/GenBank/DDBJ databases">
        <authorList>
            <person name="McCorrison J."/>
            <person name="Sanka R."/>
            <person name="Torralba M."/>
            <person name="Gillis M."/>
            <person name="Haft D.H."/>
            <person name="Methe B."/>
            <person name="Sutton G."/>
            <person name="Nelson K.E."/>
        </authorList>
    </citation>
    <scope>NUCLEOTIDE SEQUENCE [LARGE SCALE GENOMIC DNA]</scope>
    <source>
        <strain evidence="2 3">DNF00058</strain>
    </source>
</reference>
<evidence type="ECO:0000313" key="2">
    <source>
        <dbReference type="EMBL" id="KGF52346.1"/>
    </source>
</evidence>
<evidence type="ECO:0000256" key="1">
    <source>
        <dbReference type="SAM" id="MobiDB-lite"/>
    </source>
</evidence>
<sequence length="126" mass="14578">MLCLKKHLFSFAKRIGFKLLKRLRVMLYSLCITYKCLYKNISLQNNNFSNFKNMQKDSKKKCLYIPPTCEVIQMEAFNIMEVSGVMGGFEIDKNQPTLNGDEGDGPQNSGNRSAEEENNIIHYIRK</sequence>
<keyword evidence="3" id="KW-1185">Reference proteome</keyword>
<proteinExistence type="predicted"/>
<protein>
    <submittedName>
        <fullName evidence="2">Uncharacterized protein</fullName>
    </submittedName>
</protein>
<dbReference type="Proteomes" id="UP000029614">
    <property type="component" value="Unassembled WGS sequence"/>
</dbReference>
<dbReference type="AlphaFoldDB" id="A0A096B068"/>
<feature type="region of interest" description="Disordered" evidence="1">
    <location>
        <begin position="93"/>
        <end position="118"/>
    </location>
</feature>